<proteinExistence type="predicted"/>
<feature type="compositionally biased region" description="Basic and acidic residues" evidence="1">
    <location>
        <begin position="249"/>
        <end position="258"/>
    </location>
</feature>
<feature type="domain" description="Bro-N" evidence="2">
    <location>
        <begin position="8"/>
        <end position="120"/>
    </location>
</feature>
<dbReference type="SMART" id="SM01040">
    <property type="entry name" value="Bro-N"/>
    <property type="match status" value="1"/>
</dbReference>
<evidence type="ECO:0000313" key="3">
    <source>
        <dbReference type="EMBL" id="OGG31148.1"/>
    </source>
</evidence>
<accession>A0A1F6B2K5</accession>
<dbReference type="Proteomes" id="UP000176450">
    <property type="component" value="Unassembled WGS sequence"/>
</dbReference>
<name>A0A1F6B2K5_9BACT</name>
<organism evidence="3 4">
    <name type="scientific">Candidatus Gottesmanbacteria bacterium RIFCSPLOWO2_01_FULL_46_9</name>
    <dbReference type="NCBI Taxonomy" id="1798394"/>
    <lineage>
        <taxon>Bacteria</taxon>
        <taxon>Candidatus Gottesmaniibacteriota</taxon>
    </lineage>
</organism>
<evidence type="ECO:0000256" key="1">
    <source>
        <dbReference type="SAM" id="MobiDB-lite"/>
    </source>
</evidence>
<dbReference type="EMBL" id="MFJX01000024">
    <property type="protein sequence ID" value="OGG31148.1"/>
    <property type="molecule type" value="Genomic_DNA"/>
</dbReference>
<protein>
    <submittedName>
        <fullName evidence="3">Phage antirepressor protein</fullName>
    </submittedName>
</protein>
<dbReference type="Pfam" id="PF02498">
    <property type="entry name" value="Bro-N"/>
    <property type="match status" value="1"/>
</dbReference>
<dbReference type="AlphaFoldDB" id="A0A1F6B2K5"/>
<evidence type="ECO:0000313" key="4">
    <source>
        <dbReference type="Proteomes" id="UP000176450"/>
    </source>
</evidence>
<feature type="region of interest" description="Disordered" evidence="1">
    <location>
        <begin position="226"/>
        <end position="281"/>
    </location>
</feature>
<comment type="caution">
    <text evidence="3">The sequence shown here is derived from an EMBL/GenBank/DDBJ whole genome shotgun (WGS) entry which is preliminary data.</text>
</comment>
<dbReference type="PROSITE" id="PS51750">
    <property type="entry name" value="BRO_N"/>
    <property type="match status" value="1"/>
</dbReference>
<dbReference type="InterPro" id="IPR003497">
    <property type="entry name" value="BRO_N_domain"/>
</dbReference>
<reference evidence="3 4" key="1">
    <citation type="journal article" date="2016" name="Nat. Commun.">
        <title>Thousands of microbial genomes shed light on interconnected biogeochemical processes in an aquifer system.</title>
        <authorList>
            <person name="Anantharaman K."/>
            <person name="Brown C.T."/>
            <person name="Hug L.A."/>
            <person name="Sharon I."/>
            <person name="Castelle C.J."/>
            <person name="Probst A.J."/>
            <person name="Thomas B.C."/>
            <person name="Singh A."/>
            <person name="Wilkins M.J."/>
            <person name="Karaoz U."/>
            <person name="Brodie E.L."/>
            <person name="Williams K.H."/>
            <person name="Hubbard S.S."/>
            <person name="Banfield J.F."/>
        </authorList>
    </citation>
    <scope>NUCLEOTIDE SEQUENCE [LARGE SCALE GENOMIC DNA]</scope>
</reference>
<gene>
    <name evidence="3" type="ORF">A3A63_04080</name>
</gene>
<sequence>MIKKLTTTTKITVFKGKKVRKTIHNNEWWFVIEDVVLALIDSRDPKQYIQRMKQRDPELSKGWIQIVHTLLFDTSGGKQQMLCANTEGIFRIIQSIPSSKAEPFKRWLAKVGYERVQEIEDPELATKRTRMLYKLKGYSENWIEKRVRGIAIREELTDEWQKRGVKQQKEYEILTAEISKAAFGVTPNEYKKLKGLKRENLRDHMDDFELIFTMLGERVTTEISRQEKPNTFPKNKTVAKRGGNVAGKSRTETEKEIGRSVISKKNYLQTPESPKRLKSKK</sequence>
<evidence type="ECO:0000259" key="2">
    <source>
        <dbReference type="PROSITE" id="PS51750"/>
    </source>
</evidence>